<organism evidence="1 2">
    <name type="scientific">Clostridium intestinale DSM 6191</name>
    <dbReference type="NCBI Taxonomy" id="1121320"/>
    <lineage>
        <taxon>Bacteria</taxon>
        <taxon>Bacillati</taxon>
        <taxon>Bacillota</taxon>
        <taxon>Clostridia</taxon>
        <taxon>Eubacteriales</taxon>
        <taxon>Clostridiaceae</taxon>
        <taxon>Clostridium</taxon>
    </lineage>
</organism>
<evidence type="ECO:0000313" key="2">
    <source>
        <dbReference type="Proteomes" id="UP000184241"/>
    </source>
</evidence>
<protein>
    <submittedName>
        <fullName evidence="1">Uncharacterized protein</fullName>
    </submittedName>
</protein>
<reference evidence="1 2" key="1">
    <citation type="submission" date="2016-11" db="EMBL/GenBank/DDBJ databases">
        <authorList>
            <person name="Jaros S."/>
            <person name="Januszkiewicz K."/>
            <person name="Wedrychowicz H."/>
        </authorList>
    </citation>
    <scope>NUCLEOTIDE SEQUENCE [LARGE SCALE GENOMIC DNA]</scope>
    <source>
        <strain evidence="1 2">DSM 6191</strain>
    </source>
</reference>
<sequence>MVESLTKNLDVIKMKLVDAIIYKRGMIMKKMKKLAVGLILIISTTMLYGCWWQNPDFITHSYFGDAKNGHADIQKLFTMMEDESNQNIKKDFNGNSFSEETQNKLLKKLKGIDYKVESENIDGDRARVRANIKGMDLNIIVGKAMEETSGYIHEQALSGVQISEKEKNDYFDNLVNKYLDQVTYSDRVSYVDVEKVDKKWIVKESAAISKLLLGIDEYTFGNENQNPEKVQAMSLNTPFTVETELGNYNLTIEDARAIGAGKWYEFGVNKVVLDYNYENISFGVNNVTMLYIGESAFQVLDDEGNIVDTYPTSEESRIPENIGIGEKCSATVTFKLKSDSKNLNVVFTRGSRKICKITVPIN</sequence>
<proteinExistence type="predicted"/>
<dbReference type="Proteomes" id="UP000184241">
    <property type="component" value="Unassembled WGS sequence"/>
</dbReference>
<name>A0A1M5XNF7_9CLOT</name>
<dbReference type="EMBL" id="FQXU01000005">
    <property type="protein sequence ID" value="SHI01367.1"/>
    <property type="molecule type" value="Genomic_DNA"/>
</dbReference>
<accession>A0A1M5XNF7</accession>
<dbReference type="AlphaFoldDB" id="A0A1M5XNF7"/>
<gene>
    <name evidence="1" type="ORF">SAMN02745941_01536</name>
</gene>
<evidence type="ECO:0000313" key="1">
    <source>
        <dbReference type="EMBL" id="SHI01367.1"/>
    </source>
</evidence>